<keyword evidence="5" id="KW-0378">Hydrolase</keyword>
<evidence type="ECO:0000256" key="7">
    <source>
        <dbReference type="ARBA" id="ARBA00033711"/>
    </source>
</evidence>
<evidence type="ECO:0000313" key="8">
    <source>
        <dbReference type="EMBL" id="KXK65326.1"/>
    </source>
</evidence>
<gene>
    <name evidence="8" type="ORF">HMPREF3293_01916</name>
</gene>
<dbReference type="KEGG" id="cmiu:B1H56_05635"/>
<evidence type="ECO:0000313" key="9">
    <source>
        <dbReference type="Proteomes" id="UP000070366"/>
    </source>
</evidence>
<sequence length="238" mass="25651">MKVVCSAVFRDLPIHELQDRTAVMVDALRASATIITAISNGCDRVVPTGEANEAAAIKKISEGNVLLCGEIAAQKVGGFDLGNSPLEYTQNVVQDMVILYSTSNGSIAVKELAAADNVLIGTFINAQAVAKKAVSLGSDIVLVCAGTKRKFSMDDIIAMGCILDRMLKIGGDIELDDMGRVALKLYHDANHDILGALEGSTQFEYLKQLKLYDDLEYCTREDMFDVVPVYQEGVIIKG</sequence>
<dbReference type="OrthoDB" id="4913at2"/>
<dbReference type="FunFam" id="3.90.1560.10:FF:000001">
    <property type="entry name" value="Probable 2-phosphosulfolactate phosphatase"/>
    <property type="match status" value="1"/>
</dbReference>
<keyword evidence="6" id="KW-0460">Magnesium</keyword>
<dbReference type="InterPro" id="IPR005238">
    <property type="entry name" value="ComB-like"/>
</dbReference>
<dbReference type="InterPro" id="IPR036702">
    <property type="entry name" value="ComB-like_sf"/>
</dbReference>
<protein>
    <recommendedName>
        <fullName evidence="4">Probable 2-phosphosulfolactate phosphatase</fullName>
        <ecNumber evidence="3">3.1.3.71</ecNumber>
    </recommendedName>
</protein>
<dbReference type="GO" id="GO:0000287">
    <property type="term" value="F:magnesium ion binding"/>
    <property type="evidence" value="ECO:0007669"/>
    <property type="project" value="InterPro"/>
</dbReference>
<comment type="catalytic activity">
    <reaction evidence="7">
        <text>(2R)-O-phospho-3-sulfolactate + H2O = (2R)-3-sulfolactate + phosphate</text>
        <dbReference type="Rhea" id="RHEA:23416"/>
        <dbReference type="ChEBI" id="CHEBI:15377"/>
        <dbReference type="ChEBI" id="CHEBI:15597"/>
        <dbReference type="ChEBI" id="CHEBI:43474"/>
        <dbReference type="ChEBI" id="CHEBI:58738"/>
        <dbReference type="EC" id="3.1.3.71"/>
    </reaction>
</comment>
<keyword evidence="9" id="KW-1185">Reference proteome</keyword>
<evidence type="ECO:0000256" key="3">
    <source>
        <dbReference type="ARBA" id="ARBA00012953"/>
    </source>
</evidence>
<dbReference type="Pfam" id="PF04029">
    <property type="entry name" value="2-ph_phosp"/>
    <property type="match status" value="1"/>
</dbReference>
<accession>A0A136Q470</accession>
<dbReference type="GO" id="GO:0050545">
    <property type="term" value="F:sulfopyruvate decarboxylase activity"/>
    <property type="evidence" value="ECO:0007669"/>
    <property type="project" value="TreeGrafter"/>
</dbReference>
<dbReference type="PANTHER" id="PTHR37311:SF1">
    <property type="entry name" value="2-PHOSPHOSULFOLACTATE PHOSPHATASE-RELATED"/>
    <property type="match status" value="1"/>
</dbReference>
<comment type="caution">
    <text evidence="8">The sequence shown here is derived from an EMBL/GenBank/DDBJ whole genome shotgun (WGS) entry which is preliminary data.</text>
</comment>
<dbReference type="SUPFAM" id="SSF142823">
    <property type="entry name" value="ComB-like"/>
    <property type="match status" value="1"/>
</dbReference>
<dbReference type="GO" id="GO:0050532">
    <property type="term" value="F:2-phosphosulfolactate phosphatase activity"/>
    <property type="evidence" value="ECO:0007669"/>
    <property type="project" value="UniProtKB-EC"/>
</dbReference>
<dbReference type="STRING" id="626937.HMPREF3293_01916"/>
<name>A0A136Q470_9FIRM</name>
<dbReference type="RefSeq" id="WP_066517976.1">
    <property type="nucleotide sequence ID" value="NZ_CABMOF010000001.1"/>
</dbReference>
<evidence type="ECO:0000256" key="5">
    <source>
        <dbReference type="ARBA" id="ARBA00022801"/>
    </source>
</evidence>
<proteinExistence type="inferred from homology"/>
<dbReference type="Gene3D" id="3.90.1560.10">
    <property type="entry name" value="ComB-like"/>
    <property type="match status" value="1"/>
</dbReference>
<comment type="similarity">
    <text evidence="2">Belongs to the ComB family.</text>
</comment>
<reference evidence="8 9" key="1">
    <citation type="submission" date="2016-02" db="EMBL/GenBank/DDBJ databases">
        <authorList>
            <person name="Wen L."/>
            <person name="He K."/>
            <person name="Yang H."/>
        </authorList>
    </citation>
    <scope>NUCLEOTIDE SEQUENCE [LARGE SCALE GENOMIC DNA]</scope>
    <source>
        <strain evidence="8 9">DSM 22607</strain>
    </source>
</reference>
<evidence type="ECO:0000256" key="2">
    <source>
        <dbReference type="ARBA" id="ARBA00009997"/>
    </source>
</evidence>
<comment type="cofactor">
    <cofactor evidence="1">
        <name>Mg(2+)</name>
        <dbReference type="ChEBI" id="CHEBI:18420"/>
    </cofactor>
</comment>
<evidence type="ECO:0000256" key="4">
    <source>
        <dbReference type="ARBA" id="ARBA00021948"/>
    </source>
</evidence>
<dbReference type="Proteomes" id="UP000070366">
    <property type="component" value="Unassembled WGS sequence"/>
</dbReference>
<dbReference type="EMBL" id="LSZW01000062">
    <property type="protein sequence ID" value="KXK65326.1"/>
    <property type="molecule type" value="Genomic_DNA"/>
</dbReference>
<evidence type="ECO:0000256" key="6">
    <source>
        <dbReference type="ARBA" id="ARBA00022842"/>
    </source>
</evidence>
<evidence type="ECO:0000256" key="1">
    <source>
        <dbReference type="ARBA" id="ARBA00001946"/>
    </source>
</evidence>
<dbReference type="AlphaFoldDB" id="A0A136Q470"/>
<dbReference type="PANTHER" id="PTHR37311">
    <property type="entry name" value="2-PHOSPHOSULFOLACTATE PHOSPHATASE-RELATED"/>
    <property type="match status" value="1"/>
</dbReference>
<dbReference type="EC" id="3.1.3.71" evidence="3"/>
<organism evidence="8 9">
    <name type="scientific">Christensenella minuta</name>
    <dbReference type="NCBI Taxonomy" id="626937"/>
    <lineage>
        <taxon>Bacteria</taxon>
        <taxon>Bacillati</taxon>
        <taxon>Bacillota</taxon>
        <taxon>Clostridia</taxon>
        <taxon>Christensenellales</taxon>
        <taxon>Christensenellaceae</taxon>
        <taxon>Christensenella</taxon>
    </lineage>
</organism>